<dbReference type="RefSeq" id="WP_243011092.1">
    <property type="nucleotide sequence ID" value="NZ_JALGAR010000001.1"/>
</dbReference>
<dbReference type="PANTHER" id="PTHR33392">
    <property type="entry name" value="POLYISOPRENYL-TEICHOIC ACID--PEPTIDOGLYCAN TEICHOIC ACID TRANSFERASE TAGU"/>
    <property type="match status" value="1"/>
</dbReference>
<reference evidence="5" key="1">
    <citation type="submission" date="2022-03" db="EMBL/GenBank/DDBJ databases">
        <title>Cryobacterium sp. nov. strain ZS14-85, isolated from Antarctic soil.</title>
        <authorList>
            <person name="Li J."/>
            <person name="Niu G."/>
        </authorList>
    </citation>
    <scope>NUCLEOTIDE SEQUENCE</scope>
    <source>
        <strain evidence="5">ZS14-85</strain>
    </source>
</reference>
<keyword evidence="3" id="KW-1133">Transmembrane helix</keyword>
<dbReference type="PANTHER" id="PTHR33392:SF6">
    <property type="entry name" value="POLYISOPRENYL-TEICHOIC ACID--PEPTIDOGLYCAN TEICHOIC ACID TRANSFERASE TAGU"/>
    <property type="match status" value="1"/>
</dbReference>
<keyword evidence="3" id="KW-0812">Transmembrane</keyword>
<feature type="region of interest" description="Disordered" evidence="2">
    <location>
        <begin position="380"/>
        <end position="437"/>
    </location>
</feature>
<dbReference type="EMBL" id="JALGAR010000001">
    <property type="protein sequence ID" value="MCI4657084.1"/>
    <property type="molecule type" value="Genomic_DNA"/>
</dbReference>
<feature type="transmembrane region" description="Helical" evidence="3">
    <location>
        <begin position="35"/>
        <end position="56"/>
    </location>
</feature>
<feature type="compositionally biased region" description="Pro residues" evidence="2">
    <location>
        <begin position="384"/>
        <end position="395"/>
    </location>
</feature>
<dbReference type="InterPro" id="IPR050922">
    <property type="entry name" value="LytR/CpsA/Psr_CW_biosynth"/>
</dbReference>
<proteinExistence type="inferred from homology"/>
<evidence type="ECO:0000313" key="6">
    <source>
        <dbReference type="Proteomes" id="UP001165341"/>
    </source>
</evidence>
<dbReference type="InterPro" id="IPR004474">
    <property type="entry name" value="LytR_CpsA_psr"/>
</dbReference>
<feature type="compositionally biased region" description="Polar residues" evidence="2">
    <location>
        <begin position="423"/>
        <end position="437"/>
    </location>
</feature>
<feature type="region of interest" description="Disordered" evidence="2">
    <location>
        <begin position="1"/>
        <end position="21"/>
    </location>
</feature>
<keyword evidence="3" id="KW-0472">Membrane</keyword>
<evidence type="ECO:0000256" key="3">
    <source>
        <dbReference type="SAM" id="Phobius"/>
    </source>
</evidence>
<evidence type="ECO:0000259" key="4">
    <source>
        <dbReference type="Pfam" id="PF03816"/>
    </source>
</evidence>
<evidence type="ECO:0000256" key="2">
    <source>
        <dbReference type="SAM" id="MobiDB-lite"/>
    </source>
</evidence>
<comment type="similarity">
    <text evidence="1">Belongs to the LytR/CpsA/Psr (LCP) family.</text>
</comment>
<feature type="domain" description="Cell envelope-related transcriptional attenuator" evidence="4">
    <location>
        <begin position="124"/>
        <end position="281"/>
    </location>
</feature>
<evidence type="ECO:0000313" key="5">
    <source>
        <dbReference type="EMBL" id="MCI4657084.1"/>
    </source>
</evidence>
<dbReference type="NCBIfam" id="TIGR00350">
    <property type="entry name" value="lytR_cpsA_psr"/>
    <property type="match status" value="1"/>
</dbReference>
<dbReference type="Pfam" id="PF03816">
    <property type="entry name" value="LytR_cpsA_psr"/>
    <property type="match status" value="1"/>
</dbReference>
<dbReference type="Gene3D" id="3.40.630.190">
    <property type="entry name" value="LCP protein"/>
    <property type="match status" value="1"/>
</dbReference>
<sequence length="437" mass="44130">MTNNGSLRTHERGTGVPVRHGRLAHRGPVRSLGKFLAISLVVLTVSTGAVVAFAAWDVARSVKPGIHLAHDADTPGSTTAPAADVAAITGGVSLLLTGTDTRTGQGGVYATSEELEASSGAGSNDVTMLLHIAEDHQSVSVISFPRDLMIPVPACQQADGSTVSASSRVMMNTTLARGGLSCVVSTIEKLTGLRIPFAAQISFTGVTAMSNAVGGVTVCIASPITDDNTNPPLHLVPGQQTIVGDEALSFLRTRHGVGDGSDLGRISNQQVFMAALARKVESGGVLGNPVTLYSLAKAATSNMVLSDTLTNPTTLVQIALALKDTGLANMVFLQYPTVADPQNVDRVVPQSSGAELVNAALVADQPIVLSGLPGRGAVLDPSATPAPAPAAPASPSPSASVPATTAGPAPTPTPTGAVLPASVTGQTAAEQTCSKGN</sequence>
<dbReference type="AlphaFoldDB" id="A0AA41UGA4"/>
<keyword evidence="6" id="KW-1185">Reference proteome</keyword>
<protein>
    <submittedName>
        <fullName evidence="5">LCP family protein</fullName>
    </submittedName>
</protein>
<comment type="caution">
    <text evidence="5">The sequence shown here is derived from an EMBL/GenBank/DDBJ whole genome shotgun (WGS) entry which is preliminary data.</text>
</comment>
<evidence type="ECO:0000256" key="1">
    <source>
        <dbReference type="ARBA" id="ARBA00006068"/>
    </source>
</evidence>
<accession>A0AA41UGA4</accession>
<organism evidence="5 6">
    <name type="scientific">Cryobacterium zhongshanensis</name>
    <dbReference type="NCBI Taxonomy" id="2928153"/>
    <lineage>
        <taxon>Bacteria</taxon>
        <taxon>Bacillati</taxon>
        <taxon>Actinomycetota</taxon>
        <taxon>Actinomycetes</taxon>
        <taxon>Micrococcales</taxon>
        <taxon>Microbacteriaceae</taxon>
        <taxon>Cryobacterium</taxon>
    </lineage>
</organism>
<feature type="compositionally biased region" description="Low complexity" evidence="2">
    <location>
        <begin position="396"/>
        <end position="421"/>
    </location>
</feature>
<dbReference type="Proteomes" id="UP001165341">
    <property type="component" value="Unassembled WGS sequence"/>
</dbReference>
<name>A0AA41UGA4_9MICO</name>
<gene>
    <name evidence="5" type="ORF">MQH31_04555</name>
</gene>